<dbReference type="NCBIfam" id="TIGR02093">
    <property type="entry name" value="P_ylase"/>
    <property type="match status" value="1"/>
</dbReference>
<evidence type="ECO:0000259" key="17">
    <source>
        <dbReference type="PROSITE" id="PS50845"/>
    </source>
</evidence>
<evidence type="ECO:0000256" key="16">
    <source>
        <dbReference type="SAM" id="MobiDB-lite"/>
    </source>
</evidence>
<feature type="region of interest" description="Disordered" evidence="16">
    <location>
        <begin position="301"/>
        <end position="343"/>
    </location>
</feature>
<evidence type="ECO:0000256" key="10">
    <source>
        <dbReference type="ARBA" id="ARBA00022898"/>
    </source>
</evidence>
<proteinExistence type="inferred from homology"/>
<comment type="function">
    <text evidence="14">Allosteric enzyme that catalyzes the rate-limiting step in glycogen catabolism, the phosphorolytic cleavage of glycogen to produce glucose-1-phosphate, and plays a central role in maintaining cellular and organismal glucose homeostasis.</text>
</comment>
<dbReference type="InterPro" id="IPR011833">
    <property type="entry name" value="Glycg_phsphrylas"/>
</dbReference>
<name>A0A6P3WUI9_DINQU</name>
<feature type="domain" description="Reticulon" evidence="17">
    <location>
        <begin position="373"/>
        <end position="596"/>
    </location>
</feature>
<feature type="transmembrane region" description="Helical" evidence="15">
    <location>
        <begin position="491"/>
        <end position="517"/>
    </location>
</feature>
<keyword evidence="12 15" id="KW-0472">Membrane</keyword>
<dbReference type="PANTHER" id="PTHR11468:SF13">
    <property type="entry name" value="GLYCOGEN PHOSPHORYLASE"/>
    <property type="match status" value="1"/>
</dbReference>
<dbReference type="GeneID" id="106741879"/>
<dbReference type="Proteomes" id="UP000515204">
    <property type="component" value="Unplaced"/>
</dbReference>
<keyword evidence="11 15" id="KW-1133">Transmembrane helix</keyword>
<evidence type="ECO:0000256" key="2">
    <source>
        <dbReference type="ARBA" id="ARBA00004477"/>
    </source>
</evidence>
<feature type="compositionally biased region" description="Low complexity" evidence="16">
    <location>
        <begin position="151"/>
        <end position="165"/>
    </location>
</feature>
<dbReference type="Pfam" id="PF02453">
    <property type="entry name" value="Reticulon"/>
    <property type="match status" value="1"/>
</dbReference>
<dbReference type="OrthoDB" id="9215500at2759"/>
<keyword evidence="6 14" id="KW-0328">Glycosyltransferase</keyword>
<keyword evidence="8 15" id="KW-0812">Transmembrane</keyword>
<dbReference type="PROSITE" id="PS00102">
    <property type="entry name" value="PHOSPHORYLASE"/>
    <property type="match status" value="1"/>
</dbReference>
<dbReference type="Gene3D" id="1.20.5.2480">
    <property type="match status" value="1"/>
</dbReference>
<dbReference type="Gene3D" id="3.40.50.2000">
    <property type="entry name" value="Glycogen Phosphorylase B"/>
    <property type="match status" value="2"/>
</dbReference>
<keyword evidence="7 14" id="KW-0808">Transferase</keyword>
<dbReference type="CDD" id="cd04300">
    <property type="entry name" value="GT35_Glycogen_Phosphorylase"/>
    <property type="match status" value="1"/>
</dbReference>
<evidence type="ECO:0000256" key="3">
    <source>
        <dbReference type="ARBA" id="ARBA00006047"/>
    </source>
</evidence>
<gene>
    <name evidence="19" type="primary">LOC106741879</name>
</gene>
<evidence type="ECO:0000256" key="15">
    <source>
        <dbReference type="RuleBase" id="RU363132"/>
    </source>
</evidence>
<feature type="compositionally biased region" description="Basic and acidic residues" evidence="16">
    <location>
        <begin position="166"/>
        <end position="185"/>
    </location>
</feature>
<comment type="cofactor">
    <cofactor evidence="1 14">
        <name>pyridoxal 5'-phosphate</name>
        <dbReference type="ChEBI" id="CHEBI:597326"/>
    </cofactor>
</comment>
<organism evidence="18 19">
    <name type="scientific">Dinoponera quadriceps</name>
    <name type="common">South American ant</name>
    <dbReference type="NCBI Taxonomy" id="609295"/>
    <lineage>
        <taxon>Eukaryota</taxon>
        <taxon>Metazoa</taxon>
        <taxon>Ecdysozoa</taxon>
        <taxon>Arthropoda</taxon>
        <taxon>Hexapoda</taxon>
        <taxon>Insecta</taxon>
        <taxon>Pterygota</taxon>
        <taxon>Neoptera</taxon>
        <taxon>Endopterygota</taxon>
        <taxon>Hymenoptera</taxon>
        <taxon>Apocrita</taxon>
        <taxon>Aculeata</taxon>
        <taxon>Formicoidea</taxon>
        <taxon>Formicidae</taxon>
        <taxon>Ponerinae</taxon>
        <taxon>Ponerini</taxon>
        <taxon>Dinoponera</taxon>
    </lineage>
</organism>
<dbReference type="EC" id="2.4.1.1" evidence="14"/>
<evidence type="ECO:0000256" key="11">
    <source>
        <dbReference type="ARBA" id="ARBA00022989"/>
    </source>
</evidence>
<keyword evidence="13 14" id="KW-0119">Carbohydrate metabolism</keyword>
<evidence type="ECO:0000256" key="14">
    <source>
        <dbReference type="RuleBase" id="RU000587"/>
    </source>
</evidence>
<evidence type="ECO:0000256" key="8">
    <source>
        <dbReference type="ARBA" id="ARBA00022692"/>
    </source>
</evidence>
<evidence type="ECO:0000256" key="9">
    <source>
        <dbReference type="ARBA" id="ARBA00022824"/>
    </source>
</evidence>
<dbReference type="GO" id="GO:0005789">
    <property type="term" value="C:endoplasmic reticulum membrane"/>
    <property type="evidence" value="ECO:0007669"/>
    <property type="project" value="UniProtKB-SubCell"/>
</dbReference>
<accession>A0A6P3WUI9</accession>
<dbReference type="PROSITE" id="PS50845">
    <property type="entry name" value="RETICULON"/>
    <property type="match status" value="1"/>
</dbReference>
<evidence type="ECO:0000256" key="1">
    <source>
        <dbReference type="ARBA" id="ARBA00001933"/>
    </source>
</evidence>
<dbReference type="GO" id="GO:0005980">
    <property type="term" value="P:glycogen catabolic process"/>
    <property type="evidence" value="ECO:0007669"/>
    <property type="project" value="TreeGrafter"/>
</dbReference>
<feature type="compositionally biased region" description="Basic and acidic residues" evidence="16">
    <location>
        <begin position="317"/>
        <end position="343"/>
    </location>
</feature>
<feature type="compositionally biased region" description="Basic and acidic residues" evidence="16">
    <location>
        <begin position="126"/>
        <end position="138"/>
    </location>
</feature>
<evidence type="ECO:0000256" key="4">
    <source>
        <dbReference type="ARBA" id="ARBA00022553"/>
    </source>
</evidence>
<comment type="catalytic activity">
    <reaction evidence="14">
        <text>[(1-&gt;4)-alpha-D-glucosyl](n) + phosphate = [(1-&gt;4)-alpha-D-glucosyl](n-1) + alpha-D-glucose 1-phosphate</text>
        <dbReference type="Rhea" id="RHEA:41732"/>
        <dbReference type="Rhea" id="RHEA-COMP:9584"/>
        <dbReference type="Rhea" id="RHEA-COMP:9586"/>
        <dbReference type="ChEBI" id="CHEBI:15444"/>
        <dbReference type="ChEBI" id="CHEBI:43474"/>
        <dbReference type="ChEBI" id="CHEBI:58601"/>
        <dbReference type="EC" id="2.4.1.1"/>
    </reaction>
</comment>
<dbReference type="InterPro" id="IPR000811">
    <property type="entry name" value="Glyco_trans_35"/>
</dbReference>
<evidence type="ECO:0000256" key="6">
    <source>
        <dbReference type="ARBA" id="ARBA00022676"/>
    </source>
</evidence>
<reference evidence="19" key="1">
    <citation type="submission" date="2025-08" db="UniProtKB">
        <authorList>
            <consortium name="RefSeq"/>
        </authorList>
    </citation>
    <scope>IDENTIFICATION</scope>
</reference>
<dbReference type="CTD" id="33386"/>
<dbReference type="SUPFAM" id="SSF53756">
    <property type="entry name" value="UDP-Glycosyltransferase/glycogen phosphorylase"/>
    <property type="match status" value="1"/>
</dbReference>
<evidence type="ECO:0000313" key="19">
    <source>
        <dbReference type="RefSeq" id="XP_014469766.1"/>
    </source>
</evidence>
<comment type="similarity">
    <text evidence="3 14">Belongs to the glycogen phosphorylase family.</text>
</comment>
<evidence type="ECO:0000256" key="13">
    <source>
        <dbReference type="ARBA" id="ARBA00023277"/>
    </source>
</evidence>
<protein>
    <recommendedName>
        <fullName evidence="14 15">Multifunctional fusion protein</fullName>
    </recommendedName>
    <domain>
        <recommendedName>
            <fullName evidence="14">Alpha-1,4 glucan phosphorylase</fullName>
            <ecNumber evidence="14">2.4.1.1</ecNumber>
        </recommendedName>
    </domain>
    <domain>
        <recommendedName>
            <fullName evidence="15">Reticulon-like protein</fullName>
        </recommendedName>
    </domain>
</protein>
<evidence type="ECO:0000313" key="18">
    <source>
        <dbReference type="Proteomes" id="UP000515204"/>
    </source>
</evidence>
<evidence type="ECO:0000256" key="5">
    <source>
        <dbReference type="ARBA" id="ARBA00022600"/>
    </source>
</evidence>
<dbReference type="InterPro" id="IPR003388">
    <property type="entry name" value="Reticulon"/>
</dbReference>
<keyword evidence="10 14" id="KW-0663">Pyridoxal phosphate</keyword>
<keyword evidence="18" id="KW-1185">Reference proteome</keyword>
<evidence type="ECO:0000256" key="12">
    <source>
        <dbReference type="ARBA" id="ARBA00023136"/>
    </source>
</evidence>
<dbReference type="InterPro" id="IPR035090">
    <property type="entry name" value="Pyridoxal_P_attach_site"/>
</dbReference>
<dbReference type="GO" id="GO:0008184">
    <property type="term" value="F:glycogen phosphorylase activity"/>
    <property type="evidence" value="ECO:0007669"/>
    <property type="project" value="InterPro"/>
</dbReference>
<dbReference type="GO" id="GO:0030170">
    <property type="term" value="F:pyridoxal phosphate binding"/>
    <property type="evidence" value="ECO:0007669"/>
    <property type="project" value="InterPro"/>
</dbReference>
<dbReference type="Pfam" id="PF00343">
    <property type="entry name" value="Phosphorylase"/>
    <property type="match status" value="1"/>
</dbReference>
<keyword evidence="4" id="KW-0597">Phosphoprotein</keyword>
<sequence>MDSRLQDTPNDVLLKRDHDSVDDFEHLSHDSPDDRPEQQQPPPRLIDPPRVDDLLHIGDSFQASDNVLPSALLVDGDVDAKPVPATPPPSADFEKCEAMAQSSDPFQRPLDPVDPKLATMAFVESERAYQPHDERSGNEEILPESPPAPLLPTSSTADDLLSSDTKAADVDNKADTGAGSEERSTDAAIALTEQGKRHETAPSSDVKDLDEEIAVKSSVLPERSSMLDFLGNDTPPKPVDKVKNIMDDDSWNLVEKADLKQPKELEPPSKPLPLLPKETEEAGKHHDKYEMSHDFLLEETVKPSAPPQPRSVNSESESAKRQETPPKPKEPDHRPSRPVDNKKKEEIEIAPKEIFRDIGLDAWFNPERLNPRVAALIYWRDPKTSGIVFGVILSVLLSLAYFSLISVFAYLSLLVLGGTILFRMYRTVLQAVQKTSDGHPFKDILDLDLALPAVKVHEFADVAVAHANAAISELRRLFLVEDFVDSLKFGVLLWCLTYVGSWLNGMTLIIIGVVSLFTLPKIYETNQEQIDQNLALVQAKINEITAKVKAAIPLGKKRIWDQFLFLWNVSSFNVDFNYLSSATMSMTDSDHEKRKQISVRGIVDVENVANFKKTFNRHLHYTLAKDRNVATTRDYFFALAHSVRDNLVSRWIRTQQHYYDTDPKRVYYLSLEYYMGRSLQNTMINLGIQGACDEAMYQMGLDIEELEEMEEDAGLGNGGLGRLAACFLDSMATLGLAAYGYGIRYEYGIFAQKIKHGEQVEEPDDWLRYGNPWEKARPEYMLPVNFYGNVIDAPEGKKWVNTQVVFAMPYDNPIPGYKNNVVNTLRLWSAKSPVEFNLKFFNDGDYIQAVIDRNLAENISRVLYPNDNFFEGKELRLKQEYFMVAATLQDIIRRYKSSKFGSREHHRTDFSAFPDKVAIQLNDTHPSLAIPELLRILVDVEKLSWDEAWDITTRTCAYTNHTVLPEALERWPTSMLESILPRHLQIIYQINHLHLERVAAKYPGDMDRLRRMSLIEEDGEKRVNMAHLSIVGSHAINGVARIHSEILKDSVFRDFYELAPEEFQNKTNGITPRRWLLLCNPSLSDIIEEKIGSEWTVHLEQLAQLKKWAKDSVFQRNIVKVKQENKLRLAQILEKEYGVQVNPASIFDIQVKRIHEYKRQLLNCLHVITLYNRIKRDPSSPFVPRTVMIGGKAAPGYHLAKKIIKLICSVAKIVNNDPIVGDKLKLIFLENYRVTLAEKIIPAADLSEQISTAGTEASGTGNMKFMLNGALTIGTLDGANVEMAEEMGNENIFIFGMTVEEVEALKKKGYNAYDYYNKLPEAKQCIDQIQGGFFSPNNPDEFRDIADVLLKWDRFLLLADYESYIKMQERVSQIYQDECKWVEMVIHNIASSGKFSSDRTIAEYSREIWDVEPSWKKLPDPHEPRDI</sequence>
<feature type="region of interest" description="Disordered" evidence="16">
    <location>
        <begin position="126"/>
        <end position="283"/>
    </location>
</feature>
<evidence type="ECO:0000256" key="7">
    <source>
        <dbReference type="ARBA" id="ARBA00022679"/>
    </source>
</evidence>
<feature type="region of interest" description="Disordered" evidence="16">
    <location>
        <begin position="1"/>
        <end position="52"/>
    </location>
</feature>
<comment type="subcellular location">
    <subcellularLocation>
        <location evidence="2 15">Endoplasmic reticulum membrane</location>
        <topology evidence="2 15">Multi-pass membrane protein</topology>
    </subcellularLocation>
</comment>
<feature type="transmembrane region" description="Helical" evidence="15">
    <location>
        <begin position="387"/>
        <end position="416"/>
    </location>
</feature>
<feature type="compositionally biased region" description="Basic and acidic residues" evidence="16">
    <location>
        <begin position="13"/>
        <end position="37"/>
    </location>
</feature>
<feature type="compositionally biased region" description="Basic and acidic residues" evidence="16">
    <location>
        <begin position="255"/>
        <end position="267"/>
    </location>
</feature>
<keyword evidence="5" id="KW-0321">Glycogen metabolism</keyword>
<dbReference type="FunFam" id="3.40.50.2000:FF:000197">
    <property type="entry name" value="Alpha-1,4 glucan phosphorylase"/>
    <property type="match status" value="1"/>
</dbReference>
<dbReference type="FunFam" id="3.40.50.2000:FF:000005">
    <property type="entry name" value="Alpha-1,4 glucan phosphorylase"/>
    <property type="match status" value="1"/>
</dbReference>
<keyword evidence="9 15" id="KW-0256">Endoplasmic reticulum</keyword>
<dbReference type="PANTHER" id="PTHR11468">
    <property type="entry name" value="GLYCOGEN PHOSPHORYLASE"/>
    <property type="match status" value="1"/>
</dbReference>
<dbReference type="FunFam" id="3.40.50.2000:FF:000153">
    <property type="entry name" value="Alpha-1,4 glucan phosphorylase"/>
    <property type="match status" value="1"/>
</dbReference>
<dbReference type="KEGG" id="dqu:106741879"/>
<dbReference type="RefSeq" id="XP_014469766.1">
    <property type="nucleotide sequence ID" value="XM_014614280.1"/>
</dbReference>